<evidence type="ECO:0000256" key="1">
    <source>
        <dbReference type="SAM" id="Phobius"/>
    </source>
</evidence>
<feature type="domain" description="CAAX prenyl protease 2/Lysostaphin resistance protein A-like" evidence="2">
    <location>
        <begin position="115"/>
        <end position="211"/>
    </location>
</feature>
<protein>
    <submittedName>
        <fullName evidence="3">CPBP family intramembrane glutamic endopeptidase</fullName>
        <ecNumber evidence="3">3.4.-.-</ecNumber>
    </submittedName>
</protein>
<dbReference type="PANTHER" id="PTHR43592">
    <property type="entry name" value="CAAX AMINO TERMINAL PROTEASE"/>
    <property type="match status" value="1"/>
</dbReference>
<dbReference type="EC" id="3.4.-.-" evidence="3"/>
<feature type="transmembrane region" description="Helical" evidence="1">
    <location>
        <begin position="171"/>
        <end position="191"/>
    </location>
</feature>
<feature type="transmembrane region" description="Helical" evidence="1">
    <location>
        <begin position="7"/>
        <end position="28"/>
    </location>
</feature>
<name>A0ABD5U1N5_9EURY</name>
<feature type="transmembrane region" description="Helical" evidence="1">
    <location>
        <begin position="34"/>
        <end position="57"/>
    </location>
</feature>
<keyword evidence="4" id="KW-1185">Reference proteome</keyword>
<dbReference type="GO" id="GO:0080120">
    <property type="term" value="P:CAAX-box protein maturation"/>
    <property type="evidence" value="ECO:0007669"/>
    <property type="project" value="UniProtKB-ARBA"/>
</dbReference>
<comment type="caution">
    <text evidence="3">The sequence shown here is derived from an EMBL/GenBank/DDBJ whole genome shotgun (WGS) entry which is preliminary data.</text>
</comment>
<feature type="transmembrane region" description="Helical" evidence="1">
    <location>
        <begin position="113"/>
        <end position="134"/>
    </location>
</feature>
<feature type="transmembrane region" description="Helical" evidence="1">
    <location>
        <begin position="198"/>
        <end position="220"/>
    </location>
</feature>
<dbReference type="PANTHER" id="PTHR43592:SF15">
    <property type="entry name" value="CAAX AMINO TERMINAL PROTEASE FAMILY PROTEIN"/>
    <property type="match status" value="1"/>
</dbReference>
<dbReference type="GO" id="GO:0004175">
    <property type="term" value="F:endopeptidase activity"/>
    <property type="evidence" value="ECO:0007669"/>
    <property type="project" value="UniProtKB-ARBA"/>
</dbReference>
<evidence type="ECO:0000313" key="4">
    <source>
        <dbReference type="Proteomes" id="UP001596408"/>
    </source>
</evidence>
<gene>
    <name evidence="3" type="ORF">ACFQEV_08245</name>
</gene>
<evidence type="ECO:0000313" key="3">
    <source>
        <dbReference type="EMBL" id="MFC6824980.1"/>
    </source>
</evidence>
<organism evidence="3 4">
    <name type="scientific">Halopelagius fulvigenes</name>
    <dbReference type="NCBI Taxonomy" id="1198324"/>
    <lineage>
        <taxon>Archaea</taxon>
        <taxon>Methanobacteriati</taxon>
        <taxon>Methanobacteriota</taxon>
        <taxon>Stenosarchaea group</taxon>
        <taxon>Halobacteria</taxon>
        <taxon>Halobacteriales</taxon>
        <taxon>Haloferacaceae</taxon>
    </lineage>
</organism>
<keyword evidence="1" id="KW-1133">Transmembrane helix</keyword>
<reference evidence="3 4" key="1">
    <citation type="journal article" date="2019" name="Int. J. Syst. Evol. Microbiol.">
        <title>The Global Catalogue of Microorganisms (GCM) 10K type strain sequencing project: providing services to taxonomists for standard genome sequencing and annotation.</title>
        <authorList>
            <consortium name="The Broad Institute Genomics Platform"/>
            <consortium name="The Broad Institute Genome Sequencing Center for Infectious Disease"/>
            <person name="Wu L."/>
            <person name="Ma J."/>
        </authorList>
    </citation>
    <scope>NUCLEOTIDE SEQUENCE [LARGE SCALE GENOMIC DNA]</scope>
    <source>
        <strain evidence="3 4">YIM 94188</strain>
    </source>
</reference>
<keyword evidence="1" id="KW-0812">Transmembrane</keyword>
<proteinExistence type="predicted"/>
<sequence>MVGLAVLTFIVALVAGVVFIVPLIILGYDIQNTAVLVGLTAAGQLGMFALGYVYLRYRDLSVPIATPSLSTLGYAIGGMVLALIVATSLSVVLSALDLLPSSVIGDIGATDPTYLLGLAVLSVVIVAPVEEFLFRGIIQRRLRDQFGPVSAVVGASLLFGAMHLANYSGDLVPIVAGAFMISAVGAVFGVVYERTNNLLAPILAHASYNVVLLVVSYFQLLYA</sequence>
<feature type="transmembrane region" description="Helical" evidence="1">
    <location>
        <begin position="69"/>
        <end position="93"/>
    </location>
</feature>
<dbReference type="Proteomes" id="UP001596408">
    <property type="component" value="Unassembled WGS sequence"/>
</dbReference>
<evidence type="ECO:0000259" key="2">
    <source>
        <dbReference type="Pfam" id="PF02517"/>
    </source>
</evidence>
<keyword evidence="3" id="KW-0378">Hydrolase</keyword>
<keyword evidence="1" id="KW-0472">Membrane</keyword>
<accession>A0ABD5U1N5</accession>
<dbReference type="InterPro" id="IPR003675">
    <property type="entry name" value="Rce1/LyrA-like_dom"/>
</dbReference>
<dbReference type="AlphaFoldDB" id="A0ABD5U1N5"/>
<dbReference type="Pfam" id="PF02517">
    <property type="entry name" value="Rce1-like"/>
    <property type="match status" value="1"/>
</dbReference>
<feature type="transmembrane region" description="Helical" evidence="1">
    <location>
        <begin position="146"/>
        <end position="165"/>
    </location>
</feature>
<dbReference type="RefSeq" id="WP_379694719.1">
    <property type="nucleotide sequence ID" value="NZ_JBHSXH010000011.1"/>
</dbReference>
<dbReference type="EMBL" id="JBHSXH010000011">
    <property type="protein sequence ID" value="MFC6824980.1"/>
    <property type="molecule type" value="Genomic_DNA"/>
</dbReference>